<organism evidence="6 7">
    <name type="scientific">Leucocoprinus leucothites</name>
    <dbReference type="NCBI Taxonomy" id="201217"/>
    <lineage>
        <taxon>Eukaryota</taxon>
        <taxon>Fungi</taxon>
        <taxon>Dikarya</taxon>
        <taxon>Basidiomycota</taxon>
        <taxon>Agaricomycotina</taxon>
        <taxon>Agaricomycetes</taxon>
        <taxon>Agaricomycetidae</taxon>
        <taxon>Agaricales</taxon>
        <taxon>Agaricineae</taxon>
        <taxon>Agaricaceae</taxon>
        <taxon>Leucocoprinus</taxon>
    </lineage>
</organism>
<dbReference type="EMBL" id="JAACJO010000005">
    <property type="protein sequence ID" value="KAF5358312.1"/>
    <property type="molecule type" value="Genomic_DNA"/>
</dbReference>
<dbReference type="Proteomes" id="UP000559027">
    <property type="component" value="Unassembled WGS sequence"/>
</dbReference>
<protein>
    <recommendedName>
        <fullName evidence="8">Nuclear rim protein 1</fullName>
    </recommendedName>
</protein>
<evidence type="ECO:0000313" key="6">
    <source>
        <dbReference type="EMBL" id="KAF5358312.1"/>
    </source>
</evidence>
<evidence type="ECO:0000256" key="3">
    <source>
        <dbReference type="ARBA" id="ARBA00022989"/>
    </source>
</evidence>
<dbReference type="InterPro" id="IPR018819">
    <property type="entry name" value="Nur1/Mug154"/>
</dbReference>
<gene>
    <name evidence="6" type="ORF">D9756_001565</name>
</gene>
<evidence type="ECO:0000313" key="7">
    <source>
        <dbReference type="Proteomes" id="UP000559027"/>
    </source>
</evidence>
<dbReference type="GO" id="GO:0043007">
    <property type="term" value="P:maintenance of rDNA"/>
    <property type="evidence" value="ECO:0007669"/>
    <property type="project" value="TreeGrafter"/>
</dbReference>
<dbReference type="GO" id="GO:0007096">
    <property type="term" value="P:regulation of exit from mitosis"/>
    <property type="evidence" value="ECO:0007669"/>
    <property type="project" value="TreeGrafter"/>
</dbReference>
<sequence>MSLRRFAQENLAGVNGSPRQSNASPKSPKSPLVNPHTPTTPRTRASIGIYRSPASTPSISSSIPFDWEAARARRPPPYGTPQSKARKLADVSIGNGTPEPARKAMVRKKPLYERIMSIPSTIAFEIALFPNNVPLPTPKNSARLLGGVMHFLHLCIRISQIRKVPASDIGWEDMYHEGEGNSWFDWTVPMTLLLISASVFNTAYLFSRTRIYRFHQRIDPLSSPNAKTVAAELDFEPLKPPSLVAQLRSGAWYAFSYSWRWLLGMKLPSMNKPLPPKTAKVQELSTWAPGMLELELFSLYSPIHALLWLATSSSNWILMMIVMGLTGVQLNILVHSYNVLLKDKELVAAEVMNEYNEGFVYPRVNPIRRDAAVMTHQSEMINVWED</sequence>
<keyword evidence="2" id="KW-0812">Transmembrane</keyword>
<name>A0A8H5LIC7_9AGAR</name>
<reference evidence="6 7" key="1">
    <citation type="journal article" date="2020" name="ISME J.">
        <title>Uncovering the hidden diversity of litter-decomposition mechanisms in mushroom-forming fungi.</title>
        <authorList>
            <person name="Floudas D."/>
            <person name="Bentzer J."/>
            <person name="Ahren D."/>
            <person name="Johansson T."/>
            <person name="Persson P."/>
            <person name="Tunlid A."/>
        </authorList>
    </citation>
    <scope>NUCLEOTIDE SEQUENCE [LARGE SCALE GENOMIC DNA]</scope>
    <source>
        <strain evidence="6 7">CBS 146.42</strain>
    </source>
</reference>
<feature type="compositionally biased region" description="Polar residues" evidence="5">
    <location>
        <begin position="17"/>
        <end position="27"/>
    </location>
</feature>
<dbReference type="AlphaFoldDB" id="A0A8H5LIC7"/>
<accession>A0A8H5LIC7</accession>
<evidence type="ECO:0000256" key="4">
    <source>
        <dbReference type="ARBA" id="ARBA00023136"/>
    </source>
</evidence>
<comment type="caution">
    <text evidence="6">The sequence shown here is derived from an EMBL/GenBank/DDBJ whole genome shotgun (WGS) entry which is preliminary data.</text>
</comment>
<dbReference type="OrthoDB" id="3363151at2759"/>
<comment type="subcellular location">
    <subcellularLocation>
        <location evidence="1">Endomembrane system</location>
        <topology evidence="1">Multi-pass membrane protein</topology>
    </subcellularLocation>
</comment>
<evidence type="ECO:0008006" key="8">
    <source>
        <dbReference type="Google" id="ProtNLM"/>
    </source>
</evidence>
<evidence type="ECO:0000256" key="5">
    <source>
        <dbReference type="SAM" id="MobiDB-lite"/>
    </source>
</evidence>
<keyword evidence="4" id="KW-0472">Membrane</keyword>
<keyword evidence="7" id="KW-1185">Reference proteome</keyword>
<dbReference type="PANTHER" id="PTHR28293">
    <property type="entry name" value="NUCLEAR RIM PROTEIN 1"/>
    <property type="match status" value="1"/>
</dbReference>
<evidence type="ECO:0000256" key="2">
    <source>
        <dbReference type="ARBA" id="ARBA00022692"/>
    </source>
</evidence>
<dbReference type="PANTHER" id="PTHR28293:SF1">
    <property type="entry name" value="NUCLEAR RIM PROTEIN 1"/>
    <property type="match status" value="1"/>
</dbReference>
<proteinExistence type="predicted"/>
<keyword evidence="3" id="KW-1133">Transmembrane helix</keyword>
<evidence type="ECO:0000256" key="1">
    <source>
        <dbReference type="ARBA" id="ARBA00004127"/>
    </source>
</evidence>
<dbReference type="GO" id="GO:0012505">
    <property type="term" value="C:endomembrane system"/>
    <property type="evidence" value="ECO:0007669"/>
    <property type="project" value="UniProtKB-SubCell"/>
</dbReference>
<dbReference type="Pfam" id="PF10332">
    <property type="entry name" value="DUF2418"/>
    <property type="match status" value="1"/>
</dbReference>
<feature type="region of interest" description="Disordered" evidence="5">
    <location>
        <begin position="1"/>
        <end position="58"/>
    </location>
</feature>